<evidence type="ECO:0000256" key="4">
    <source>
        <dbReference type="ARBA" id="ARBA00022741"/>
    </source>
</evidence>
<dbReference type="PROSITE" id="PS00018">
    <property type="entry name" value="EF_HAND_1"/>
    <property type="match status" value="1"/>
</dbReference>
<dbReference type="PANTHER" id="PTHR24072">
    <property type="entry name" value="RHO FAMILY GTPASE"/>
    <property type="match status" value="1"/>
</dbReference>
<dbReference type="Gene3D" id="1.10.238.10">
    <property type="entry name" value="EF-hand"/>
    <property type="match status" value="2"/>
</dbReference>
<evidence type="ECO:0000256" key="8">
    <source>
        <dbReference type="ARBA" id="ARBA00023128"/>
    </source>
</evidence>
<dbReference type="InterPro" id="IPR013567">
    <property type="entry name" value="EF_hand_assoc_2"/>
</dbReference>
<dbReference type="GO" id="GO:0005509">
    <property type="term" value="F:calcium ion binding"/>
    <property type="evidence" value="ECO:0007669"/>
    <property type="project" value="InterPro"/>
</dbReference>
<dbReference type="GO" id="GO:0005525">
    <property type="term" value="F:GTP binding"/>
    <property type="evidence" value="ECO:0007669"/>
    <property type="project" value="UniProtKB-KW"/>
</dbReference>
<evidence type="ECO:0000256" key="5">
    <source>
        <dbReference type="ARBA" id="ARBA00022787"/>
    </source>
</evidence>
<dbReference type="SUPFAM" id="SSF52540">
    <property type="entry name" value="P-loop containing nucleoside triphosphate hydrolases"/>
    <property type="match status" value="2"/>
</dbReference>
<evidence type="ECO:0000313" key="14">
    <source>
        <dbReference type="Proteomes" id="UP000187209"/>
    </source>
</evidence>
<evidence type="ECO:0000256" key="1">
    <source>
        <dbReference type="ARBA" id="ARBA00004200"/>
    </source>
</evidence>
<dbReference type="SMART" id="SM00175">
    <property type="entry name" value="RAB"/>
    <property type="match status" value="1"/>
</dbReference>
<dbReference type="GO" id="GO:0005741">
    <property type="term" value="C:mitochondrial outer membrane"/>
    <property type="evidence" value="ECO:0007669"/>
    <property type="project" value="UniProtKB-SubCell"/>
</dbReference>
<keyword evidence="5" id="KW-1000">Mitochondrion outer membrane</keyword>
<evidence type="ECO:0000256" key="2">
    <source>
        <dbReference type="ARBA" id="ARBA00007981"/>
    </source>
</evidence>
<dbReference type="InterPro" id="IPR027417">
    <property type="entry name" value="P-loop_NTPase"/>
</dbReference>
<feature type="domain" description="EF-hand" evidence="12">
    <location>
        <begin position="184"/>
        <end position="219"/>
    </location>
</feature>
<keyword evidence="9" id="KW-0342">GTP-binding</keyword>
<dbReference type="GO" id="GO:0007264">
    <property type="term" value="P:small GTPase-mediated signal transduction"/>
    <property type="evidence" value="ECO:0007669"/>
    <property type="project" value="InterPro"/>
</dbReference>
<name>A0A1R2ASN3_9CILI</name>
<evidence type="ECO:0000256" key="10">
    <source>
        <dbReference type="ARBA" id="ARBA00023136"/>
    </source>
</evidence>
<evidence type="ECO:0000256" key="6">
    <source>
        <dbReference type="ARBA" id="ARBA00022837"/>
    </source>
</evidence>
<proteinExistence type="inferred from homology"/>
<comment type="similarity">
    <text evidence="2">Belongs to the mitochondrial Rho GTPase family.</text>
</comment>
<dbReference type="Pfam" id="PF00071">
    <property type="entry name" value="Ras"/>
    <property type="match status" value="1"/>
</dbReference>
<evidence type="ECO:0000256" key="9">
    <source>
        <dbReference type="ARBA" id="ARBA00023134"/>
    </source>
</evidence>
<dbReference type="EMBL" id="MPUH01001480">
    <property type="protein sequence ID" value="OMJ67529.1"/>
    <property type="molecule type" value="Genomic_DNA"/>
</dbReference>
<keyword evidence="8" id="KW-0496">Mitochondrion</keyword>
<keyword evidence="4" id="KW-0547">Nucleotide-binding</keyword>
<dbReference type="AlphaFoldDB" id="A0A1R2ASN3"/>
<accession>A0A1R2ASN3</accession>
<dbReference type="GO" id="GO:0003924">
    <property type="term" value="F:GTPase activity"/>
    <property type="evidence" value="ECO:0007669"/>
    <property type="project" value="InterPro"/>
</dbReference>
<keyword evidence="10 11" id="KW-0472">Membrane</keyword>
<keyword evidence="3 11" id="KW-0812">Transmembrane</keyword>
<dbReference type="SUPFAM" id="SSF47473">
    <property type="entry name" value="EF-hand"/>
    <property type="match status" value="1"/>
</dbReference>
<organism evidence="13 14">
    <name type="scientific">Stentor coeruleus</name>
    <dbReference type="NCBI Taxonomy" id="5963"/>
    <lineage>
        <taxon>Eukaryota</taxon>
        <taxon>Sar</taxon>
        <taxon>Alveolata</taxon>
        <taxon>Ciliophora</taxon>
        <taxon>Postciliodesmatophora</taxon>
        <taxon>Heterotrichea</taxon>
        <taxon>Heterotrichida</taxon>
        <taxon>Stentoridae</taxon>
        <taxon>Stentor</taxon>
    </lineage>
</organism>
<dbReference type="OrthoDB" id="10020961at2759"/>
<dbReference type="PRINTS" id="PR00449">
    <property type="entry name" value="RASTRNSFRMNG"/>
</dbReference>
<gene>
    <name evidence="13" type="ORF">SteCoe_35276</name>
</gene>
<dbReference type="InterPro" id="IPR003578">
    <property type="entry name" value="Small_GTPase_Rho"/>
</dbReference>
<dbReference type="InterPro" id="IPR011992">
    <property type="entry name" value="EF-hand-dom_pair"/>
</dbReference>
<evidence type="ECO:0000313" key="13">
    <source>
        <dbReference type="EMBL" id="OMJ67529.1"/>
    </source>
</evidence>
<comment type="subcellular location">
    <subcellularLocation>
        <location evidence="1">Mitochondrion outer membrane</location>
        <topology evidence="1">Single-pass type IV membrane protein</topology>
    </subcellularLocation>
</comment>
<dbReference type="SMART" id="SM00173">
    <property type="entry name" value="RAS"/>
    <property type="match status" value="1"/>
</dbReference>
<keyword evidence="6" id="KW-0106">Calcium</keyword>
<keyword evidence="14" id="KW-1185">Reference proteome</keyword>
<dbReference type="Gene3D" id="3.40.50.300">
    <property type="entry name" value="P-loop containing nucleotide triphosphate hydrolases"/>
    <property type="match status" value="1"/>
</dbReference>
<evidence type="ECO:0000259" key="12">
    <source>
        <dbReference type="PROSITE" id="PS50222"/>
    </source>
</evidence>
<evidence type="ECO:0000256" key="3">
    <source>
        <dbReference type="ARBA" id="ARBA00022692"/>
    </source>
</evidence>
<comment type="caution">
    <text evidence="13">The sequence shown here is derived from an EMBL/GenBank/DDBJ whole genome shotgun (WGS) entry which is preliminary data.</text>
</comment>
<feature type="transmembrane region" description="Helical" evidence="11">
    <location>
        <begin position="551"/>
        <end position="570"/>
    </location>
</feature>
<dbReference type="SMART" id="SM00174">
    <property type="entry name" value="RHO"/>
    <property type="match status" value="1"/>
</dbReference>
<reference evidence="13 14" key="1">
    <citation type="submission" date="2016-11" db="EMBL/GenBank/DDBJ databases">
        <title>The macronuclear genome of Stentor coeruleus: a giant cell with tiny introns.</title>
        <authorList>
            <person name="Slabodnick M."/>
            <person name="Ruby J.G."/>
            <person name="Reiff S.B."/>
            <person name="Swart E.C."/>
            <person name="Gosai S."/>
            <person name="Prabakaran S."/>
            <person name="Witkowska E."/>
            <person name="Larue G.E."/>
            <person name="Fisher S."/>
            <person name="Freeman R.M."/>
            <person name="Gunawardena J."/>
            <person name="Chu W."/>
            <person name="Stover N.A."/>
            <person name="Gregory B.D."/>
            <person name="Nowacki M."/>
            <person name="Derisi J."/>
            <person name="Roy S.W."/>
            <person name="Marshall W.F."/>
            <person name="Sood P."/>
        </authorList>
    </citation>
    <scope>NUCLEOTIDE SEQUENCE [LARGE SCALE GENOMIC DNA]</scope>
    <source>
        <strain evidence="13">WM001</strain>
    </source>
</reference>
<dbReference type="PROSITE" id="PS51419">
    <property type="entry name" value="RAB"/>
    <property type="match status" value="1"/>
</dbReference>
<protein>
    <recommendedName>
        <fullName evidence="12">EF-hand domain-containing protein</fullName>
    </recommendedName>
</protein>
<sequence>MEIRALVVGDRCVGKTSIIHSLTSEDPLDSLPTIHSPVKIPNDQCLENCSLTILDSYTENLPDSSQILEEELEKATVILLVYDITQPNSVRRLETLWLPYLSKHTNSPIVIIGNKLDLKSSSPDYSFDTVISLLHNHAEMFEVVIECSAKSLENLYDVFIHMQNAVLYPLSPLYDIKNERITREFERALTLVFKRCDKDRDGFLSEEEFCDMQTEVFQSEVKIQEVKEIYSVIKERKPIGIEDKGLNFQGLCFLQELTMQKLQNSVCWKLVKHFGYGDDLELIFHSEEVTDCPWIELSMSSLSFLIATFDQYAVSGMLSKGALTKIFFSCKNTPFSKHIDKLWIEFEETVITENNCINTNAWLGFWQVLGQQNRANCAKNLLLIGYDLPIRTIFTTFDTKIQKSVMTAFVIGANSTGKSYLLNGHIENYRNNYIPTTSIKITCNIIEESPIPWENKYLILVEFPVICIENLFCVIDNADCVVVMKNESNDSDRFFKEIPMKKLGKVKVIDNTKKKIMEENFRDIFMGIFRCCKEEYREEKILVIEKRSINGMNLMIACGILVCILAWICFRV</sequence>
<dbReference type="InterPro" id="IPR001806">
    <property type="entry name" value="Small_GTPase"/>
</dbReference>
<dbReference type="InterPro" id="IPR002048">
    <property type="entry name" value="EF_hand_dom"/>
</dbReference>
<dbReference type="PROSITE" id="PS50222">
    <property type="entry name" value="EF_HAND_2"/>
    <property type="match status" value="1"/>
</dbReference>
<keyword evidence="7 11" id="KW-1133">Transmembrane helix</keyword>
<dbReference type="InterPro" id="IPR018247">
    <property type="entry name" value="EF_Hand_1_Ca_BS"/>
</dbReference>
<evidence type="ECO:0000256" key="7">
    <source>
        <dbReference type="ARBA" id="ARBA00022989"/>
    </source>
</evidence>
<evidence type="ECO:0000256" key="11">
    <source>
        <dbReference type="SAM" id="Phobius"/>
    </source>
</evidence>
<dbReference type="Pfam" id="PF08356">
    <property type="entry name" value="EF_assoc_2"/>
    <property type="match status" value="1"/>
</dbReference>
<dbReference type="Proteomes" id="UP000187209">
    <property type="component" value="Unassembled WGS sequence"/>
</dbReference>